<dbReference type="Gramene" id="C.cajan_25324.t">
    <property type="protein sequence ID" value="C.cajan_25324.t.cds1"/>
    <property type="gene ID" value="C.cajan_25324"/>
</dbReference>
<protein>
    <recommendedName>
        <fullName evidence="4">Retrovirus-related Pol polyprotein from transposon TNT 1-94</fullName>
    </recommendedName>
</protein>
<proteinExistence type="predicted"/>
<accession>A0A151S9U5</accession>
<dbReference type="PANTHER" id="PTHR47481">
    <property type="match status" value="1"/>
</dbReference>
<reference evidence="2" key="1">
    <citation type="journal article" date="2012" name="Nat. Biotechnol.">
        <title>Draft genome sequence of pigeonpea (Cajanus cajan), an orphan legume crop of resource-poor farmers.</title>
        <authorList>
            <person name="Varshney R.K."/>
            <person name="Chen W."/>
            <person name="Li Y."/>
            <person name="Bharti A.K."/>
            <person name="Saxena R.K."/>
            <person name="Schlueter J.A."/>
            <person name="Donoghue M.T."/>
            <person name="Azam S."/>
            <person name="Fan G."/>
            <person name="Whaley A.M."/>
            <person name="Farmer A.D."/>
            <person name="Sheridan J."/>
            <person name="Iwata A."/>
            <person name="Tuteja R."/>
            <person name="Penmetsa R.V."/>
            <person name="Wu W."/>
            <person name="Upadhyaya H.D."/>
            <person name="Yang S.P."/>
            <person name="Shah T."/>
            <person name="Saxena K.B."/>
            <person name="Michael T."/>
            <person name="McCombie W.R."/>
            <person name="Yang B."/>
            <person name="Zhang G."/>
            <person name="Yang H."/>
            <person name="Wang J."/>
            <person name="Spillane C."/>
            <person name="Cook D.R."/>
            <person name="May G.D."/>
            <person name="Xu X."/>
            <person name="Jackson S.A."/>
        </authorList>
    </citation>
    <scope>NUCLEOTIDE SEQUENCE [LARGE SCALE GENOMIC DNA]</scope>
</reference>
<dbReference type="Pfam" id="PF14223">
    <property type="entry name" value="Retrotran_gag_2"/>
    <property type="match status" value="1"/>
</dbReference>
<evidence type="ECO:0000313" key="2">
    <source>
        <dbReference type="EMBL" id="KYP51537.1"/>
    </source>
</evidence>
<evidence type="ECO:0000313" key="3">
    <source>
        <dbReference type="Proteomes" id="UP000075243"/>
    </source>
</evidence>
<sequence>MAESTPPAVSSPPPPPPPPPINATLLNTVPSKNPPTNPPPSLTFSHTISKKMDTKNYLLWCQQVKPVIKGHRLHHFLVNPQIPQKYLSIIDRDSGQVSESYLAWEQQDQLLLSWLQSSMSKDILTRVIGCKTSFQLRDKIHSYFHSHMNAKARQLRNELRSTNLDNQTISNYVLRIQTLVDALTTIGDSVSVKEHLDIILEGLPEEYESTISLIISRFDMLSIDEVETIREETRIINTFIILLY</sequence>
<dbReference type="Proteomes" id="UP000075243">
    <property type="component" value="Unassembled WGS sequence"/>
</dbReference>
<dbReference type="PANTHER" id="PTHR47481:SF30">
    <property type="entry name" value="CCHC-TYPE DOMAIN-CONTAINING PROTEIN"/>
    <property type="match status" value="1"/>
</dbReference>
<feature type="compositionally biased region" description="Pro residues" evidence="1">
    <location>
        <begin position="9"/>
        <end position="21"/>
    </location>
</feature>
<dbReference type="AlphaFoldDB" id="A0A151S9U5"/>
<organism evidence="2 3">
    <name type="scientific">Cajanus cajan</name>
    <name type="common">Pigeon pea</name>
    <name type="synonym">Cajanus indicus</name>
    <dbReference type="NCBI Taxonomy" id="3821"/>
    <lineage>
        <taxon>Eukaryota</taxon>
        <taxon>Viridiplantae</taxon>
        <taxon>Streptophyta</taxon>
        <taxon>Embryophyta</taxon>
        <taxon>Tracheophyta</taxon>
        <taxon>Spermatophyta</taxon>
        <taxon>Magnoliopsida</taxon>
        <taxon>eudicotyledons</taxon>
        <taxon>Gunneridae</taxon>
        <taxon>Pentapetalae</taxon>
        <taxon>rosids</taxon>
        <taxon>fabids</taxon>
        <taxon>Fabales</taxon>
        <taxon>Fabaceae</taxon>
        <taxon>Papilionoideae</taxon>
        <taxon>50 kb inversion clade</taxon>
        <taxon>NPAAA clade</taxon>
        <taxon>indigoferoid/millettioid clade</taxon>
        <taxon>Phaseoleae</taxon>
        <taxon>Cajanus</taxon>
    </lineage>
</organism>
<dbReference type="SUPFAM" id="SSF101447">
    <property type="entry name" value="Formin homology 2 domain (FH2 domain)"/>
    <property type="match status" value="1"/>
</dbReference>
<feature type="compositionally biased region" description="Pro residues" evidence="1">
    <location>
        <begin position="32"/>
        <end position="41"/>
    </location>
</feature>
<name>A0A151S9U5_CAJCA</name>
<keyword evidence="3" id="KW-1185">Reference proteome</keyword>
<gene>
    <name evidence="2" type="ORF">KK1_026564</name>
</gene>
<dbReference type="EMBL" id="KQ483436">
    <property type="protein sequence ID" value="KYP51537.1"/>
    <property type="molecule type" value="Genomic_DNA"/>
</dbReference>
<evidence type="ECO:0000256" key="1">
    <source>
        <dbReference type="SAM" id="MobiDB-lite"/>
    </source>
</evidence>
<evidence type="ECO:0008006" key="4">
    <source>
        <dbReference type="Google" id="ProtNLM"/>
    </source>
</evidence>
<feature type="region of interest" description="Disordered" evidence="1">
    <location>
        <begin position="1"/>
        <end position="41"/>
    </location>
</feature>
<dbReference type="OMA" id="HEHIAVI"/>